<protein>
    <submittedName>
        <fullName evidence="2">Uncharacterized protein</fullName>
    </submittedName>
</protein>
<dbReference type="OrthoDB" id="10310600at2759"/>
<evidence type="ECO:0000313" key="3">
    <source>
        <dbReference type="Proteomes" id="UP000688947"/>
    </source>
</evidence>
<dbReference type="AlphaFoldDB" id="A0A8T1TRG2"/>
<dbReference type="EMBL" id="JAENGZ010001860">
    <property type="protein sequence ID" value="KAG6945916.1"/>
    <property type="molecule type" value="Genomic_DNA"/>
</dbReference>
<dbReference type="Proteomes" id="UP000688947">
    <property type="component" value="Unassembled WGS sequence"/>
</dbReference>
<evidence type="ECO:0000256" key="1">
    <source>
        <dbReference type="SAM" id="MobiDB-lite"/>
    </source>
</evidence>
<evidence type="ECO:0000313" key="2">
    <source>
        <dbReference type="EMBL" id="KAG6945916.1"/>
    </source>
</evidence>
<organism evidence="2 3">
    <name type="scientific">Phytophthora cactorum</name>
    <dbReference type="NCBI Taxonomy" id="29920"/>
    <lineage>
        <taxon>Eukaryota</taxon>
        <taxon>Sar</taxon>
        <taxon>Stramenopiles</taxon>
        <taxon>Oomycota</taxon>
        <taxon>Peronosporomycetes</taxon>
        <taxon>Peronosporales</taxon>
        <taxon>Peronosporaceae</taxon>
        <taxon>Phytophthora</taxon>
    </lineage>
</organism>
<sequence length="286" mass="31622">MAPCDVDDEPTPGSVYARGAGGIMPNVRALEHMLATRLTRLRATQPLQSTLGRCLRRSQARRRLCLALVETEMTRHGPSETLIPLRMPTWWMDYRCRVARPWWRVSRSSSYCELGVGMVNQSGDDTDLGSSDECVGSPEKQFGDGKKSLVGGTDSAMVSRPGTVEVGDDEISACSVEDPVETLRLYCLVAASADEVESDANELSDPDQFEHMGTNFDLADYAHELAFLSDLAEVVPTKLDYDVPNLKSICHTPKQYATLVEALRKHGADNGFEWKRTSASCLWCRV</sequence>
<accession>A0A8T1TRG2</accession>
<comment type="caution">
    <text evidence="2">The sequence shown here is derived from an EMBL/GenBank/DDBJ whole genome shotgun (WGS) entry which is preliminary data.</text>
</comment>
<proteinExistence type="predicted"/>
<name>A0A8T1TRG2_9STRA</name>
<dbReference type="VEuPathDB" id="FungiDB:PC110_g19877"/>
<gene>
    <name evidence="2" type="ORF">JG687_00017020</name>
</gene>
<reference evidence="2" key="1">
    <citation type="submission" date="2021-01" db="EMBL/GenBank/DDBJ databases">
        <title>Phytophthora aleatoria, a newly-described species from Pinus radiata is distinct from Phytophthora cactorum isolates based on comparative genomics.</title>
        <authorList>
            <person name="Mcdougal R."/>
            <person name="Panda P."/>
            <person name="Williams N."/>
            <person name="Studholme D.J."/>
        </authorList>
    </citation>
    <scope>NUCLEOTIDE SEQUENCE</scope>
    <source>
        <strain evidence="2">NZFS 3830</strain>
    </source>
</reference>
<feature type="region of interest" description="Disordered" evidence="1">
    <location>
        <begin position="125"/>
        <end position="148"/>
    </location>
</feature>